<dbReference type="Proteomes" id="UP000276215">
    <property type="component" value="Unassembled WGS sequence"/>
</dbReference>
<sequence length="63" mass="7856">MVILKVKKHPPLRKIINEYRYKYLGKQNHERYRNRIETRELLGKFREVQLTKGRVNKCPRKYK</sequence>
<organism evidence="1 2">
    <name type="scientific">Choiromyces venosus 120613-1</name>
    <dbReference type="NCBI Taxonomy" id="1336337"/>
    <lineage>
        <taxon>Eukaryota</taxon>
        <taxon>Fungi</taxon>
        <taxon>Dikarya</taxon>
        <taxon>Ascomycota</taxon>
        <taxon>Pezizomycotina</taxon>
        <taxon>Pezizomycetes</taxon>
        <taxon>Pezizales</taxon>
        <taxon>Tuberaceae</taxon>
        <taxon>Choiromyces</taxon>
    </lineage>
</organism>
<evidence type="ECO:0000313" key="2">
    <source>
        <dbReference type="Proteomes" id="UP000276215"/>
    </source>
</evidence>
<proteinExistence type="predicted"/>
<accession>A0A3N4IS25</accession>
<evidence type="ECO:0000313" key="1">
    <source>
        <dbReference type="EMBL" id="RPA88963.1"/>
    </source>
</evidence>
<gene>
    <name evidence="1" type="ORF">L873DRAFT_1823695</name>
</gene>
<keyword evidence="2" id="KW-1185">Reference proteome</keyword>
<name>A0A3N4IS25_9PEZI</name>
<reference evidence="1 2" key="1">
    <citation type="journal article" date="2018" name="Nat. Ecol. Evol.">
        <title>Pezizomycetes genomes reveal the molecular basis of ectomycorrhizal truffle lifestyle.</title>
        <authorList>
            <person name="Murat C."/>
            <person name="Payen T."/>
            <person name="Noel B."/>
            <person name="Kuo A."/>
            <person name="Morin E."/>
            <person name="Chen J."/>
            <person name="Kohler A."/>
            <person name="Krizsan K."/>
            <person name="Balestrini R."/>
            <person name="Da Silva C."/>
            <person name="Montanini B."/>
            <person name="Hainaut M."/>
            <person name="Levati E."/>
            <person name="Barry K.W."/>
            <person name="Belfiori B."/>
            <person name="Cichocki N."/>
            <person name="Clum A."/>
            <person name="Dockter R.B."/>
            <person name="Fauchery L."/>
            <person name="Guy J."/>
            <person name="Iotti M."/>
            <person name="Le Tacon F."/>
            <person name="Lindquist E.A."/>
            <person name="Lipzen A."/>
            <person name="Malagnac F."/>
            <person name="Mello A."/>
            <person name="Molinier V."/>
            <person name="Miyauchi S."/>
            <person name="Poulain J."/>
            <person name="Riccioni C."/>
            <person name="Rubini A."/>
            <person name="Sitrit Y."/>
            <person name="Splivallo R."/>
            <person name="Traeger S."/>
            <person name="Wang M."/>
            <person name="Zifcakova L."/>
            <person name="Wipf D."/>
            <person name="Zambonelli A."/>
            <person name="Paolocci F."/>
            <person name="Nowrousian M."/>
            <person name="Ottonello S."/>
            <person name="Baldrian P."/>
            <person name="Spatafora J.W."/>
            <person name="Henrissat B."/>
            <person name="Nagy L.G."/>
            <person name="Aury J.M."/>
            <person name="Wincker P."/>
            <person name="Grigoriev I.V."/>
            <person name="Bonfante P."/>
            <person name="Martin F.M."/>
        </authorList>
    </citation>
    <scope>NUCLEOTIDE SEQUENCE [LARGE SCALE GENOMIC DNA]</scope>
    <source>
        <strain evidence="1 2">120613-1</strain>
    </source>
</reference>
<dbReference type="AlphaFoldDB" id="A0A3N4IS25"/>
<dbReference type="EMBL" id="ML120630">
    <property type="protein sequence ID" value="RPA88963.1"/>
    <property type="molecule type" value="Genomic_DNA"/>
</dbReference>
<protein>
    <submittedName>
        <fullName evidence="1">Uncharacterized protein</fullName>
    </submittedName>
</protein>